<dbReference type="PROSITE" id="PS50983">
    <property type="entry name" value="FE_B12_PBP"/>
    <property type="match status" value="1"/>
</dbReference>
<evidence type="ECO:0000256" key="1">
    <source>
        <dbReference type="ARBA" id="ARBA00004196"/>
    </source>
</evidence>
<evidence type="ECO:0000259" key="7">
    <source>
        <dbReference type="PROSITE" id="PS50983"/>
    </source>
</evidence>
<dbReference type="Pfam" id="PF01497">
    <property type="entry name" value="Peripla_BP_2"/>
    <property type="match status" value="1"/>
</dbReference>
<dbReference type="AlphaFoldDB" id="A0A1K2H6W9"/>
<keyword evidence="4" id="KW-0410">Iron transport</keyword>
<dbReference type="Proteomes" id="UP000186513">
    <property type="component" value="Unassembled WGS sequence"/>
</dbReference>
<comment type="subcellular location">
    <subcellularLocation>
        <location evidence="1">Cell envelope</location>
    </subcellularLocation>
</comment>
<evidence type="ECO:0000313" key="9">
    <source>
        <dbReference type="Proteomes" id="UP000186513"/>
    </source>
</evidence>
<keyword evidence="9" id="KW-1185">Reference proteome</keyword>
<evidence type="ECO:0000256" key="5">
    <source>
        <dbReference type="ARBA" id="ARBA00022729"/>
    </source>
</evidence>
<dbReference type="OrthoDB" id="9793175at2"/>
<feature type="signal peptide" evidence="6">
    <location>
        <begin position="1"/>
        <end position="24"/>
    </location>
</feature>
<evidence type="ECO:0000256" key="4">
    <source>
        <dbReference type="ARBA" id="ARBA00022496"/>
    </source>
</evidence>
<proteinExistence type="inferred from homology"/>
<dbReference type="InterPro" id="IPR002491">
    <property type="entry name" value="ABC_transptr_periplasmic_BD"/>
</dbReference>
<dbReference type="PANTHER" id="PTHR30532:SF1">
    <property type="entry name" value="IRON(3+)-HYDROXAMATE-BINDING PROTEIN FHUD"/>
    <property type="match status" value="1"/>
</dbReference>
<comment type="similarity">
    <text evidence="2">Belongs to the bacterial solute-binding protein 8 family.</text>
</comment>
<protein>
    <submittedName>
        <fullName evidence="8">Iron complex transport system substrate-binding protein</fullName>
    </submittedName>
</protein>
<dbReference type="STRING" id="1121279.SAMN02745887_00544"/>
<dbReference type="GO" id="GO:0030288">
    <property type="term" value="C:outer membrane-bounded periplasmic space"/>
    <property type="evidence" value="ECO:0007669"/>
    <property type="project" value="TreeGrafter"/>
</dbReference>
<name>A0A1K2H6W9_9NEIS</name>
<sequence>MKLDRRHFLLAAGALAGAPLLARAASQPRVITLEYHATEMALALGLRPVGVADAKGYARWVGYGKAQLAGVANVGSRQQPSLEAMARLKPDLIVGVDFRHASLHGLFSRIAPTLLLPSPELDGLASVYADYRQFAQAVELQAAAERDLVRLDQALAEQRAALARAGWAGQPLAILQSIGGVSQMWAFAGNSVPGGIQKALGLTGPWLDTPARQGVETKTVEDLLTLQTSIALLSDGRSKLVQDPVWQRVPAIRAGRMAELPAGLWPFGGPASTPRLVHTLGQALLALKPA</sequence>
<organism evidence="8 9">
    <name type="scientific">Chitinimonas taiwanensis DSM 18899</name>
    <dbReference type="NCBI Taxonomy" id="1121279"/>
    <lineage>
        <taxon>Bacteria</taxon>
        <taxon>Pseudomonadati</taxon>
        <taxon>Pseudomonadota</taxon>
        <taxon>Betaproteobacteria</taxon>
        <taxon>Neisseriales</taxon>
        <taxon>Chitinibacteraceae</taxon>
        <taxon>Chitinimonas</taxon>
    </lineage>
</organism>
<evidence type="ECO:0000313" key="8">
    <source>
        <dbReference type="EMBL" id="SFZ72150.1"/>
    </source>
</evidence>
<evidence type="ECO:0000256" key="3">
    <source>
        <dbReference type="ARBA" id="ARBA00022448"/>
    </source>
</evidence>
<reference evidence="8 9" key="1">
    <citation type="submission" date="2016-11" db="EMBL/GenBank/DDBJ databases">
        <authorList>
            <person name="Jaros S."/>
            <person name="Januszkiewicz K."/>
            <person name="Wedrychowicz H."/>
        </authorList>
    </citation>
    <scope>NUCLEOTIDE SEQUENCE [LARGE SCALE GENOMIC DNA]</scope>
    <source>
        <strain evidence="8 9">DSM 18899</strain>
    </source>
</reference>
<accession>A0A1K2H6W9</accession>
<feature type="chain" id="PRO_5013221914" evidence="6">
    <location>
        <begin position="25"/>
        <end position="290"/>
    </location>
</feature>
<keyword evidence="5 6" id="KW-0732">Signal</keyword>
<dbReference type="RefSeq" id="WP_072427090.1">
    <property type="nucleotide sequence ID" value="NZ_FPKR01000002.1"/>
</dbReference>
<keyword evidence="4" id="KW-0406">Ion transport</keyword>
<dbReference type="Gene3D" id="3.40.50.1980">
    <property type="entry name" value="Nitrogenase molybdenum iron protein domain"/>
    <property type="match status" value="2"/>
</dbReference>
<keyword evidence="3" id="KW-0813">Transport</keyword>
<dbReference type="InterPro" id="IPR051313">
    <property type="entry name" value="Bact_iron-sidero_bind"/>
</dbReference>
<dbReference type="PANTHER" id="PTHR30532">
    <property type="entry name" value="IRON III DICITRATE-BINDING PERIPLASMIC PROTEIN"/>
    <property type="match status" value="1"/>
</dbReference>
<dbReference type="SUPFAM" id="SSF53807">
    <property type="entry name" value="Helical backbone' metal receptor"/>
    <property type="match status" value="1"/>
</dbReference>
<dbReference type="GO" id="GO:1901678">
    <property type="term" value="P:iron coordination entity transport"/>
    <property type="evidence" value="ECO:0007669"/>
    <property type="project" value="UniProtKB-ARBA"/>
</dbReference>
<dbReference type="CDD" id="cd01146">
    <property type="entry name" value="FhuD"/>
    <property type="match status" value="1"/>
</dbReference>
<feature type="domain" description="Fe/B12 periplasmic-binding" evidence="7">
    <location>
        <begin position="29"/>
        <end position="288"/>
    </location>
</feature>
<dbReference type="PROSITE" id="PS51318">
    <property type="entry name" value="TAT"/>
    <property type="match status" value="1"/>
</dbReference>
<dbReference type="EMBL" id="FPKR01000002">
    <property type="protein sequence ID" value="SFZ72150.1"/>
    <property type="molecule type" value="Genomic_DNA"/>
</dbReference>
<gene>
    <name evidence="8" type="ORF">SAMN02745887_00544</name>
</gene>
<evidence type="ECO:0000256" key="6">
    <source>
        <dbReference type="SAM" id="SignalP"/>
    </source>
</evidence>
<keyword evidence="4" id="KW-0408">Iron</keyword>
<dbReference type="InterPro" id="IPR006311">
    <property type="entry name" value="TAT_signal"/>
</dbReference>
<evidence type="ECO:0000256" key="2">
    <source>
        <dbReference type="ARBA" id="ARBA00008814"/>
    </source>
</evidence>
<dbReference type="PRINTS" id="PR01715">
    <property type="entry name" value="FERRIBNDNGPP"/>
</dbReference>